<dbReference type="SMART" id="SM00320">
    <property type="entry name" value="WD40"/>
    <property type="match status" value="5"/>
</dbReference>
<dbReference type="PROSITE" id="PS00678">
    <property type="entry name" value="WD_REPEATS_1"/>
    <property type="match status" value="2"/>
</dbReference>
<gene>
    <name evidence="4" type="ORF">PX52LOC_03981</name>
</gene>
<feature type="repeat" description="WD" evidence="3">
    <location>
        <begin position="264"/>
        <end position="291"/>
    </location>
</feature>
<evidence type="ECO:0000256" key="1">
    <source>
        <dbReference type="ARBA" id="ARBA00022574"/>
    </source>
</evidence>
<sequence>MMLLEGPKATITALAFSPDGNELAVGAKDGTIALTTVFDGTFRTLGSDTVAVNAVSFDATGAMLLYGSGTGWFGFQRTGEETWDVHAPPKMVATTALAFLNEKTLVLGGGDRIKAEPGQLELHDLVTGKRREPWFREPSGVRAIAVHSDLHTVAWTNAANRLSIWNTLTLEPRHVGLTHTAPSLGFHPDGEVLAVAVDYGVKLFDVASRDEKRTLKGHSGRVAAVAYSPDGRMLATASWDKTVRLWDAASGAERAAFDWGIGRVQCLAFAPDGLRLVAGGENGLIALWDME</sequence>
<dbReference type="Pfam" id="PF00400">
    <property type="entry name" value="WD40"/>
    <property type="match status" value="3"/>
</dbReference>
<feature type="repeat" description="WD" evidence="3">
    <location>
        <begin position="4"/>
        <end position="34"/>
    </location>
</feature>
<dbReference type="RefSeq" id="WP_178132560.1">
    <property type="nucleotide sequence ID" value="NZ_CP042425.1"/>
</dbReference>
<dbReference type="AlphaFoldDB" id="A0A5C1AEI9"/>
<dbReference type="KEGG" id="lrs:PX52LOC_03981"/>
<reference evidence="5" key="1">
    <citation type="submission" date="2019-08" db="EMBL/GenBank/DDBJ databases">
        <title>Limnoglobus roseus gen. nov., sp. nov., a novel freshwater planctomycete with a giant genome from the family Gemmataceae.</title>
        <authorList>
            <person name="Kulichevskaya I.S."/>
            <person name="Naumoff D.G."/>
            <person name="Miroshnikov K."/>
            <person name="Ivanova A."/>
            <person name="Philippov D.A."/>
            <person name="Hakobyan A."/>
            <person name="Rijpstra I.C."/>
            <person name="Sinninghe Damste J.S."/>
            <person name="Liesack W."/>
            <person name="Dedysh S.N."/>
        </authorList>
    </citation>
    <scope>NUCLEOTIDE SEQUENCE [LARGE SCALE GENOMIC DNA]</scope>
    <source>
        <strain evidence="5">PX52</strain>
    </source>
</reference>
<dbReference type="SUPFAM" id="SSF50978">
    <property type="entry name" value="WD40 repeat-like"/>
    <property type="match status" value="1"/>
</dbReference>
<accession>A0A5C1AEI9</accession>
<evidence type="ECO:0000256" key="2">
    <source>
        <dbReference type="ARBA" id="ARBA00022737"/>
    </source>
</evidence>
<keyword evidence="2" id="KW-0677">Repeat</keyword>
<dbReference type="InterPro" id="IPR001680">
    <property type="entry name" value="WD40_rpt"/>
</dbReference>
<dbReference type="PANTHER" id="PTHR19879">
    <property type="entry name" value="TRANSCRIPTION INITIATION FACTOR TFIID"/>
    <property type="match status" value="1"/>
</dbReference>
<dbReference type="InterPro" id="IPR019775">
    <property type="entry name" value="WD40_repeat_CS"/>
</dbReference>
<organism evidence="4 5">
    <name type="scientific">Limnoglobus roseus</name>
    <dbReference type="NCBI Taxonomy" id="2598579"/>
    <lineage>
        <taxon>Bacteria</taxon>
        <taxon>Pseudomonadati</taxon>
        <taxon>Planctomycetota</taxon>
        <taxon>Planctomycetia</taxon>
        <taxon>Gemmatales</taxon>
        <taxon>Gemmataceae</taxon>
        <taxon>Limnoglobus</taxon>
    </lineage>
</organism>
<dbReference type="InterPro" id="IPR036322">
    <property type="entry name" value="WD40_repeat_dom_sf"/>
</dbReference>
<dbReference type="PANTHER" id="PTHR19879:SF9">
    <property type="entry name" value="TRANSCRIPTION INITIATION FACTOR TFIID SUBUNIT 5"/>
    <property type="match status" value="1"/>
</dbReference>
<keyword evidence="1 3" id="KW-0853">WD repeat</keyword>
<feature type="repeat" description="WD" evidence="3">
    <location>
        <begin position="215"/>
        <end position="256"/>
    </location>
</feature>
<dbReference type="Proteomes" id="UP000324974">
    <property type="component" value="Chromosome"/>
</dbReference>
<keyword evidence="5" id="KW-1185">Reference proteome</keyword>
<evidence type="ECO:0000313" key="5">
    <source>
        <dbReference type="Proteomes" id="UP000324974"/>
    </source>
</evidence>
<name>A0A5C1AEI9_9BACT</name>
<proteinExistence type="predicted"/>
<evidence type="ECO:0000313" key="4">
    <source>
        <dbReference type="EMBL" id="QEL17005.1"/>
    </source>
</evidence>
<dbReference type="PROSITE" id="PS50082">
    <property type="entry name" value="WD_REPEATS_2"/>
    <property type="match status" value="3"/>
</dbReference>
<protein>
    <submittedName>
        <fullName evidence="4">WD40 repeat domain-containing protein</fullName>
    </submittedName>
</protein>
<dbReference type="InterPro" id="IPR015943">
    <property type="entry name" value="WD40/YVTN_repeat-like_dom_sf"/>
</dbReference>
<evidence type="ECO:0000256" key="3">
    <source>
        <dbReference type="PROSITE-ProRule" id="PRU00221"/>
    </source>
</evidence>
<dbReference type="EMBL" id="CP042425">
    <property type="protein sequence ID" value="QEL17005.1"/>
    <property type="molecule type" value="Genomic_DNA"/>
</dbReference>
<dbReference type="PROSITE" id="PS50294">
    <property type="entry name" value="WD_REPEATS_REGION"/>
    <property type="match status" value="2"/>
</dbReference>
<dbReference type="Gene3D" id="2.130.10.10">
    <property type="entry name" value="YVTN repeat-like/Quinoprotein amine dehydrogenase"/>
    <property type="match status" value="2"/>
</dbReference>